<keyword evidence="2" id="KW-1185">Reference proteome</keyword>
<proteinExistence type="predicted"/>
<organism evidence="1 2">
    <name type="scientific">Mytilus galloprovincialis</name>
    <name type="common">Mediterranean mussel</name>
    <dbReference type="NCBI Taxonomy" id="29158"/>
    <lineage>
        <taxon>Eukaryota</taxon>
        <taxon>Metazoa</taxon>
        <taxon>Spiralia</taxon>
        <taxon>Lophotrochozoa</taxon>
        <taxon>Mollusca</taxon>
        <taxon>Bivalvia</taxon>
        <taxon>Autobranchia</taxon>
        <taxon>Pteriomorphia</taxon>
        <taxon>Mytilida</taxon>
        <taxon>Mytiloidea</taxon>
        <taxon>Mytilidae</taxon>
        <taxon>Mytilinae</taxon>
        <taxon>Mytilus</taxon>
    </lineage>
</organism>
<evidence type="ECO:0000313" key="2">
    <source>
        <dbReference type="Proteomes" id="UP000596742"/>
    </source>
</evidence>
<comment type="caution">
    <text evidence="1">The sequence shown here is derived from an EMBL/GenBank/DDBJ whole genome shotgun (WGS) entry which is preliminary data.</text>
</comment>
<evidence type="ECO:0000313" key="1">
    <source>
        <dbReference type="EMBL" id="VDI57706.1"/>
    </source>
</evidence>
<reference evidence="1" key="1">
    <citation type="submission" date="2018-11" db="EMBL/GenBank/DDBJ databases">
        <authorList>
            <person name="Alioto T."/>
            <person name="Alioto T."/>
        </authorList>
    </citation>
    <scope>NUCLEOTIDE SEQUENCE</scope>
</reference>
<gene>
    <name evidence="1" type="ORF">MGAL_10B048915</name>
</gene>
<accession>A0A8B6G2J6</accession>
<dbReference type="Proteomes" id="UP000596742">
    <property type="component" value="Unassembled WGS sequence"/>
</dbReference>
<sequence length="102" mass="11962">MLMTNSSNVNFQKYSQYPTIQLREQKSEEKMSQLSADDLRDMVLSMFDKDPSIMLNIVDRNSQTEIQGYHPRPESNAPSWCVCTKCIELRRRRNDAGKHHKI</sequence>
<protein>
    <submittedName>
        <fullName evidence="1">Uncharacterized protein</fullName>
    </submittedName>
</protein>
<dbReference type="AlphaFoldDB" id="A0A8B6G2J6"/>
<dbReference type="EMBL" id="UYJE01007765">
    <property type="protein sequence ID" value="VDI57706.1"/>
    <property type="molecule type" value="Genomic_DNA"/>
</dbReference>
<name>A0A8B6G2J6_MYTGA</name>